<reference evidence="1 2" key="1">
    <citation type="journal article" date="2014" name="Appl. Environ. Microbiol.">
        <title>Insights into the Microbial Degradation of Rubber and Gutta-Percha by Analysis of the Complete Genome of Nocardia nova SH22a.</title>
        <authorList>
            <person name="Luo Q."/>
            <person name="Hiessl S."/>
            <person name="Poehlein A."/>
            <person name="Daniel R."/>
            <person name="Steinbuchel A."/>
        </authorList>
    </citation>
    <scope>NUCLEOTIDE SEQUENCE [LARGE SCALE GENOMIC DNA]</scope>
    <source>
        <strain evidence="1">SH22a</strain>
    </source>
</reference>
<dbReference type="eggNOG" id="ENOG5033FJ8">
    <property type="taxonomic scope" value="Bacteria"/>
</dbReference>
<dbReference type="AlphaFoldDB" id="W5TIC2"/>
<protein>
    <submittedName>
        <fullName evidence="1">Uncharacterized protein</fullName>
    </submittedName>
</protein>
<dbReference type="KEGG" id="nno:NONO_c43260"/>
<sequence length="101" mass="10163">MSGVTATACTVHGAGTTTECKVEGCTITFERGVDAKANVLGLEAKLEAVEGNQVTLSVGGQKVTVPVGESGSTGNGARITVREVTQDQVIVDIATGVRSGD</sequence>
<gene>
    <name evidence="1" type="ORF">NONO_c43260</name>
</gene>
<dbReference type="HOGENOM" id="CLU_150717_0_0_11"/>
<evidence type="ECO:0000313" key="2">
    <source>
        <dbReference type="Proteomes" id="UP000019150"/>
    </source>
</evidence>
<evidence type="ECO:0000313" key="1">
    <source>
        <dbReference type="EMBL" id="AHH19110.1"/>
    </source>
</evidence>
<accession>W5TIC2</accession>
<dbReference type="OrthoDB" id="3482166at2"/>
<dbReference type="Proteomes" id="UP000019150">
    <property type="component" value="Chromosome"/>
</dbReference>
<name>W5TIC2_9NOCA</name>
<proteinExistence type="predicted"/>
<dbReference type="PATRIC" id="fig|1415166.3.peg.4442"/>
<organism evidence="1 2">
    <name type="scientific">Nocardia nova SH22a</name>
    <dbReference type="NCBI Taxonomy" id="1415166"/>
    <lineage>
        <taxon>Bacteria</taxon>
        <taxon>Bacillati</taxon>
        <taxon>Actinomycetota</taxon>
        <taxon>Actinomycetes</taxon>
        <taxon>Mycobacteriales</taxon>
        <taxon>Nocardiaceae</taxon>
        <taxon>Nocardia</taxon>
    </lineage>
</organism>
<dbReference type="EMBL" id="CP006850">
    <property type="protein sequence ID" value="AHH19110.1"/>
    <property type="molecule type" value="Genomic_DNA"/>
</dbReference>
<keyword evidence="2" id="KW-1185">Reference proteome</keyword>